<accession>A0A059F559</accession>
<feature type="domain" description="ISXO2-like transposase" evidence="1">
    <location>
        <begin position="157"/>
        <end position="299"/>
    </location>
</feature>
<dbReference type="Proteomes" id="UP000030655">
    <property type="component" value="Unassembled WGS sequence"/>
</dbReference>
<dbReference type="STRING" id="1288291.A0A059F559"/>
<dbReference type="PANTHER" id="PTHR47163:SF2">
    <property type="entry name" value="SI:DKEY-17M8.2"/>
    <property type="match status" value="1"/>
</dbReference>
<dbReference type="OrthoDB" id="8597234at2759"/>
<dbReference type="SMART" id="SM01126">
    <property type="entry name" value="DDE_Tnp_IS1595"/>
    <property type="match status" value="1"/>
</dbReference>
<sequence>MNEGSFSYALEIKMPASFSPEELDSISYDTLVLYTGTEASAIMFAQSIGLLQKSRTCVCGCETTLRYRTGVRINCVSFRCVDRSCSKEVSIRKNTIFEKTHLKISTVLRMMFKFVKDEVNFINFAENFTIGSNHTIVDWLNLFREICLLHFLRYSILIGGPGHIVEIDECQLVRRKHNLGHIVRSCWILGGYDISTFECFFVRIEDKREDTLLPIIRQHVREGSIIYTDCLRSYNNLNLYGYLHNTVNHSSNFIDPGTGACTNHIESMWQKLKAKSKERFGTHRSTLDSHIFEFIWRKKFGRRFSVYVSHIIEEYTHD</sequence>
<gene>
    <name evidence="2" type="ORF">H312_00549</name>
</gene>
<dbReference type="InterPro" id="IPR024445">
    <property type="entry name" value="Tnp_ISXO2-like"/>
</dbReference>
<keyword evidence="3" id="KW-1185">Reference proteome</keyword>
<dbReference type="Pfam" id="PF12762">
    <property type="entry name" value="DDE_Tnp_IS1595"/>
    <property type="match status" value="1"/>
</dbReference>
<proteinExistence type="predicted"/>
<protein>
    <recommendedName>
        <fullName evidence="1">ISXO2-like transposase domain-containing protein</fullName>
    </recommendedName>
</protein>
<evidence type="ECO:0000259" key="1">
    <source>
        <dbReference type="SMART" id="SM01126"/>
    </source>
</evidence>
<name>A0A059F559_9MICR</name>
<dbReference type="HOGENOM" id="CLU_044348_0_0_1"/>
<reference evidence="2 3" key="2">
    <citation type="submission" date="2014-03" db="EMBL/GenBank/DDBJ databases">
        <title>The Genome Sequence of Anncaliia algerae insect isolate PRA339.</title>
        <authorList>
            <consortium name="The Broad Institute Genome Sequencing Platform"/>
            <consortium name="The Broad Institute Genome Sequencing Center for Infectious Disease"/>
            <person name="Cuomo C."/>
            <person name="Becnel J."/>
            <person name="Sanscrainte N."/>
            <person name="Walker B."/>
            <person name="Young S.K."/>
            <person name="Zeng Q."/>
            <person name="Gargeya S."/>
            <person name="Fitzgerald M."/>
            <person name="Haas B."/>
            <person name="Abouelleil A."/>
            <person name="Alvarado L."/>
            <person name="Arachchi H.M."/>
            <person name="Berlin A.M."/>
            <person name="Chapman S.B."/>
            <person name="Dewar J."/>
            <person name="Goldberg J."/>
            <person name="Griggs A."/>
            <person name="Gujja S."/>
            <person name="Hansen M."/>
            <person name="Howarth C."/>
            <person name="Imamovic A."/>
            <person name="Larimer J."/>
            <person name="McCowan C."/>
            <person name="Murphy C."/>
            <person name="Neiman D."/>
            <person name="Pearson M."/>
            <person name="Priest M."/>
            <person name="Roberts A."/>
            <person name="Saif S."/>
            <person name="Shea T."/>
            <person name="Sisk P."/>
            <person name="Sykes S."/>
            <person name="Wortman J."/>
            <person name="Nusbaum C."/>
            <person name="Birren B."/>
        </authorList>
    </citation>
    <scope>NUCLEOTIDE SEQUENCE [LARGE SCALE GENOMIC DNA]</scope>
    <source>
        <strain evidence="2 3">PRA339</strain>
    </source>
</reference>
<organism evidence="2 3">
    <name type="scientific">Anncaliia algerae PRA339</name>
    <dbReference type="NCBI Taxonomy" id="1288291"/>
    <lineage>
        <taxon>Eukaryota</taxon>
        <taxon>Fungi</taxon>
        <taxon>Fungi incertae sedis</taxon>
        <taxon>Microsporidia</taxon>
        <taxon>Tubulinosematoidea</taxon>
        <taxon>Tubulinosematidae</taxon>
        <taxon>Anncaliia</taxon>
    </lineage>
</organism>
<evidence type="ECO:0000313" key="2">
    <source>
        <dbReference type="EMBL" id="KCZ82066.1"/>
    </source>
</evidence>
<evidence type="ECO:0000313" key="3">
    <source>
        <dbReference type="Proteomes" id="UP000030655"/>
    </source>
</evidence>
<dbReference type="InterPro" id="IPR053164">
    <property type="entry name" value="IS1016-like_transposase"/>
</dbReference>
<dbReference type="AlphaFoldDB" id="A0A059F559"/>
<dbReference type="VEuPathDB" id="MicrosporidiaDB:H312_00549"/>
<dbReference type="PANTHER" id="PTHR47163">
    <property type="entry name" value="DDE_TNP_IS1595 DOMAIN-CONTAINING PROTEIN"/>
    <property type="match status" value="1"/>
</dbReference>
<reference evidence="3" key="1">
    <citation type="submission" date="2013-02" db="EMBL/GenBank/DDBJ databases">
        <authorList>
            <consortium name="The Broad Institute Genome Sequencing Platform"/>
            <person name="Cuomo C."/>
            <person name="Becnel J."/>
            <person name="Sanscrainte N."/>
            <person name="Walker B."/>
            <person name="Young S.K."/>
            <person name="Zeng Q."/>
            <person name="Gargeya S."/>
            <person name="Fitzgerald M."/>
            <person name="Haas B."/>
            <person name="Abouelleil A."/>
            <person name="Alvarado L."/>
            <person name="Arachchi H.M."/>
            <person name="Berlin A.M."/>
            <person name="Chapman S.B."/>
            <person name="Dewar J."/>
            <person name="Goldberg J."/>
            <person name="Griggs A."/>
            <person name="Gujja S."/>
            <person name="Hansen M."/>
            <person name="Howarth C."/>
            <person name="Imamovic A."/>
            <person name="Larimer J."/>
            <person name="McCowan C."/>
            <person name="Murphy C."/>
            <person name="Neiman D."/>
            <person name="Pearson M."/>
            <person name="Priest M."/>
            <person name="Roberts A."/>
            <person name="Saif S."/>
            <person name="Shea T."/>
            <person name="Sisk P."/>
            <person name="Sykes S."/>
            <person name="Wortman J."/>
            <person name="Nusbaum C."/>
            <person name="Birren B."/>
        </authorList>
    </citation>
    <scope>NUCLEOTIDE SEQUENCE [LARGE SCALE GENOMIC DNA]</scope>
    <source>
        <strain evidence="3">PRA339</strain>
    </source>
</reference>
<dbReference type="EMBL" id="KK365133">
    <property type="protein sequence ID" value="KCZ82066.1"/>
    <property type="molecule type" value="Genomic_DNA"/>
</dbReference>
<dbReference type="NCBIfam" id="NF033547">
    <property type="entry name" value="transpos_IS1595"/>
    <property type="match status" value="1"/>
</dbReference>